<accession>A0A9D4FAW3</accession>
<feature type="compositionally biased region" description="Basic and acidic residues" evidence="1">
    <location>
        <begin position="101"/>
        <end position="122"/>
    </location>
</feature>
<reference evidence="2" key="2">
    <citation type="submission" date="2020-11" db="EMBL/GenBank/DDBJ databases">
        <authorList>
            <person name="McCartney M.A."/>
            <person name="Auch B."/>
            <person name="Kono T."/>
            <person name="Mallez S."/>
            <person name="Becker A."/>
            <person name="Gohl D.M."/>
            <person name="Silverstein K.A.T."/>
            <person name="Koren S."/>
            <person name="Bechman K.B."/>
            <person name="Herman A."/>
            <person name="Abrahante J.E."/>
            <person name="Garbe J."/>
        </authorList>
    </citation>
    <scope>NUCLEOTIDE SEQUENCE</scope>
    <source>
        <strain evidence="2">Duluth1</strain>
        <tissue evidence="2">Whole animal</tissue>
    </source>
</reference>
<gene>
    <name evidence="2" type="ORF">DPMN_148965</name>
</gene>
<dbReference type="EMBL" id="JAIWYP010000007">
    <property type="protein sequence ID" value="KAH3795415.1"/>
    <property type="molecule type" value="Genomic_DNA"/>
</dbReference>
<evidence type="ECO:0000313" key="3">
    <source>
        <dbReference type="Proteomes" id="UP000828390"/>
    </source>
</evidence>
<dbReference type="Proteomes" id="UP000828390">
    <property type="component" value="Unassembled WGS sequence"/>
</dbReference>
<dbReference type="AlphaFoldDB" id="A0A9D4FAW3"/>
<reference evidence="2" key="1">
    <citation type="journal article" date="2019" name="bioRxiv">
        <title>The Genome of the Zebra Mussel, Dreissena polymorpha: A Resource for Invasive Species Research.</title>
        <authorList>
            <person name="McCartney M.A."/>
            <person name="Auch B."/>
            <person name="Kono T."/>
            <person name="Mallez S."/>
            <person name="Zhang Y."/>
            <person name="Obille A."/>
            <person name="Becker A."/>
            <person name="Abrahante J.E."/>
            <person name="Garbe J."/>
            <person name="Badalamenti J.P."/>
            <person name="Herman A."/>
            <person name="Mangelson H."/>
            <person name="Liachko I."/>
            <person name="Sullivan S."/>
            <person name="Sone E.D."/>
            <person name="Koren S."/>
            <person name="Silverstein K.A.T."/>
            <person name="Beckman K.B."/>
            <person name="Gohl D.M."/>
        </authorList>
    </citation>
    <scope>NUCLEOTIDE SEQUENCE</scope>
    <source>
        <strain evidence="2">Duluth1</strain>
        <tissue evidence="2">Whole animal</tissue>
    </source>
</reference>
<feature type="region of interest" description="Disordered" evidence="1">
    <location>
        <begin position="95"/>
        <end position="122"/>
    </location>
</feature>
<comment type="caution">
    <text evidence="2">The sequence shown here is derived from an EMBL/GenBank/DDBJ whole genome shotgun (WGS) entry which is preliminary data.</text>
</comment>
<proteinExistence type="predicted"/>
<keyword evidence="3" id="KW-1185">Reference proteome</keyword>
<sequence length="122" mass="13907">MYGKKSLTVTLTNLSNNTVCLAPTAILCELKPVEVTAAVVDRLEEKVQDIKRKNIVKELSIDEDNILDSEQKQAFNDLLMKHRIIFSTSGTDIGNCNSIKHQKDLHDERPFKQRHKNSETQE</sequence>
<evidence type="ECO:0000313" key="2">
    <source>
        <dbReference type="EMBL" id="KAH3795415.1"/>
    </source>
</evidence>
<organism evidence="2 3">
    <name type="scientific">Dreissena polymorpha</name>
    <name type="common">Zebra mussel</name>
    <name type="synonym">Mytilus polymorpha</name>
    <dbReference type="NCBI Taxonomy" id="45954"/>
    <lineage>
        <taxon>Eukaryota</taxon>
        <taxon>Metazoa</taxon>
        <taxon>Spiralia</taxon>
        <taxon>Lophotrochozoa</taxon>
        <taxon>Mollusca</taxon>
        <taxon>Bivalvia</taxon>
        <taxon>Autobranchia</taxon>
        <taxon>Heteroconchia</taxon>
        <taxon>Euheterodonta</taxon>
        <taxon>Imparidentia</taxon>
        <taxon>Neoheterodontei</taxon>
        <taxon>Myida</taxon>
        <taxon>Dreissenoidea</taxon>
        <taxon>Dreissenidae</taxon>
        <taxon>Dreissena</taxon>
    </lineage>
</organism>
<protein>
    <submittedName>
        <fullName evidence="2">Uncharacterized protein</fullName>
    </submittedName>
</protein>
<name>A0A9D4FAW3_DREPO</name>
<evidence type="ECO:0000256" key="1">
    <source>
        <dbReference type="SAM" id="MobiDB-lite"/>
    </source>
</evidence>